<proteinExistence type="inferred from homology"/>
<dbReference type="Gene3D" id="6.10.140.1970">
    <property type="match status" value="1"/>
</dbReference>
<keyword evidence="2 4" id="KW-0689">Ribosomal protein</keyword>
<evidence type="ECO:0000256" key="2">
    <source>
        <dbReference type="ARBA" id="ARBA00022980"/>
    </source>
</evidence>
<reference evidence="4" key="1">
    <citation type="submission" date="2018-06" db="EMBL/GenBank/DDBJ databases">
        <authorList>
            <person name="Zhirakovskaya E."/>
        </authorList>
    </citation>
    <scope>NUCLEOTIDE SEQUENCE</scope>
</reference>
<dbReference type="EMBL" id="UOFG01000263">
    <property type="protein sequence ID" value="VAW66106.1"/>
    <property type="molecule type" value="Genomic_DNA"/>
</dbReference>
<dbReference type="PANTHER" id="PTHR10916">
    <property type="entry name" value="60S RIBOSOMAL PROTEIN L35/50S RIBOSOMAL PROTEIN L29"/>
    <property type="match status" value="1"/>
</dbReference>
<dbReference type="AlphaFoldDB" id="A0A3B0YCM2"/>
<dbReference type="PANTHER" id="PTHR10916:SF0">
    <property type="entry name" value="LARGE RIBOSOMAL SUBUNIT PROTEIN UL29C"/>
    <property type="match status" value="1"/>
</dbReference>
<dbReference type="GO" id="GO:0022625">
    <property type="term" value="C:cytosolic large ribosomal subunit"/>
    <property type="evidence" value="ECO:0007669"/>
    <property type="project" value="TreeGrafter"/>
</dbReference>
<dbReference type="InterPro" id="IPR036049">
    <property type="entry name" value="Ribosomal_uL29_sf"/>
</dbReference>
<protein>
    <submittedName>
        <fullName evidence="4">LSU ribosomal protein L29p (L35e)</fullName>
    </submittedName>
</protein>
<keyword evidence="3" id="KW-0687">Ribonucleoprotein</keyword>
<gene>
    <name evidence="4" type="ORF">MNBD_GAMMA11-1259</name>
</gene>
<organism evidence="4">
    <name type="scientific">hydrothermal vent metagenome</name>
    <dbReference type="NCBI Taxonomy" id="652676"/>
    <lineage>
        <taxon>unclassified sequences</taxon>
        <taxon>metagenomes</taxon>
        <taxon>ecological metagenomes</taxon>
    </lineage>
</organism>
<name>A0A3B0YCM2_9ZZZZ</name>
<accession>A0A3B0YCM2</accession>
<dbReference type="InterPro" id="IPR050063">
    <property type="entry name" value="Ribosomal_protein_uL29"/>
</dbReference>
<evidence type="ECO:0000256" key="3">
    <source>
        <dbReference type="ARBA" id="ARBA00023274"/>
    </source>
</evidence>
<dbReference type="SUPFAM" id="SSF46561">
    <property type="entry name" value="Ribosomal protein L29 (L29p)"/>
    <property type="match status" value="1"/>
</dbReference>
<sequence>MASTNTNSVTVKEYREKDEAGLKEELLNLRKEQFNLRMQQGSGEMIKPHLFKKARRDIARIKTVLTEKKQAGKAS</sequence>
<dbReference type="InterPro" id="IPR001854">
    <property type="entry name" value="Ribosomal_uL29"/>
</dbReference>
<comment type="similarity">
    <text evidence="1">Belongs to the universal ribosomal protein uL29 family.</text>
</comment>
<dbReference type="PROSITE" id="PS00579">
    <property type="entry name" value="RIBOSOMAL_L29"/>
    <property type="match status" value="1"/>
</dbReference>
<dbReference type="HAMAP" id="MF_00374">
    <property type="entry name" value="Ribosomal_uL29"/>
    <property type="match status" value="1"/>
</dbReference>
<dbReference type="CDD" id="cd00427">
    <property type="entry name" value="Ribosomal_L29_HIP"/>
    <property type="match status" value="1"/>
</dbReference>
<dbReference type="InterPro" id="IPR018254">
    <property type="entry name" value="Ribosomal_uL29_CS"/>
</dbReference>
<dbReference type="NCBIfam" id="TIGR00012">
    <property type="entry name" value="L29"/>
    <property type="match status" value="1"/>
</dbReference>
<dbReference type="GO" id="GO:0003735">
    <property type="term" value="F:structural constituent of ribosome"/>
    <property type="evidence" value="ECO:0007669"/>
    <property type="project" value="InterPro"/>
</dbReference>
<evidence type="ECO:0000256" key="1">
    <source>
        <dbReference type="ARBA" id="ARBA00009254"/>
    </source>
</evidence>
<dbReference type="Pfam" id="PF00831">
    <property type="entry name" value="Ribosomal_L29"/>
    <property type="match status" value="1"/>
</dbReference>
<dbReference type="GO" id="GO:0006412">
    <property type="term" value="P:translation"/>
    <property type="evidence" value="ECO:0007669"/>
    <property type="project" value="InterPro"/>
</dbReference>
<evidence type="ECO:0000313" key="4">
    <source>
        <dbReference type="EMBL" id="VAW66106.1"/>
    </source>
</evidence>